<dbReference type="Proteomes" id="UP000234681">
    <property type="component" value="Chromosome 1"/>
</dbReference>
<sequence length="98" mass="11109">MAASLQEVYLPRGAAKAPPFTSPQAHSLIFPKSLGVERLYSKLQWPIIQCIYQFPVIWRFTLKKKKKNQAINVVSKIENISEPTAYSSSLGTKPQAFW</sequence>
<organism evidence="1 2">
    <name type="scientific">Rattus norvegicus</name>
    <name type="common">Rat</name>
    <dbReference type="NCBI Taxonomy" id="10116"/>
    <lineage>
        <taxon>Eukaryota</taxon>
        <taxon>Metazoa</taxon>
        <taxon>Chordata</taxon>
        <taxon>Craniata</taxon>
        <taxon>Vertebrata</taxon>
        <taxon>Euteleostomi</taxon>
        <taxon>Mammalia</taxon>
        <taxon>Eutheria</taxon>
        <taxon>Euarchontoglires</taxon>
        <taxon>Glires</taxon>
        <taxon>Rodentia</taxon>
        <taxon>Myomorpha</taxon>
        <taxon>Muroidea</taxon>
        <taxon>Muridae</taxon>
        <taxon>Murinae</taxon>
        <taxon>Rattus</taxon>
    </lineage>
</organism>
<evidence type="ECO:0000313" key="1">
    <source>
        <dbReference type="EMBL" id="EDL93799.1"/>
    </source>
</evidence>
<accession>A6JPC3</accession>
<dbReference type="EMBL" id="CH473994">
    <property type="protein sequence ID" value="EDL93799.1"/>
    <property type="molecule type" value="Genomic_DNA"/>
</dbReference>
<proteinExistence type="predicted"/>
<gene>
    <name evidence="1" type="ORF">rCG_57282</name>
</gene>
<evidence type="ECO:0000313" key="2">
    <source>
        <dbReference type="Proteomes" id="UP000234681"/>
    </source>
</evidence>
<dbReference type="AlphaFoldDB" id="A6JPC3"/>
<feature type="non-terminal residue" evidence="1">
    <location>
        <position position="98"/>
    </location>
</feature>
<name>A6JPC3_RAT</name>
<protein>
    <submittedName>
        <fullName evidence="1">RCG57282</fullName>
    </submittedName>
</protein>
<reference evidence="2" key="1">
    <citation type="submission" date="2005-09" db="EMBL/GenBank/DDBJ databases">
        <authorList>
            <person name="Mural R.J."/>
            <person name="Li P.W."/>
            <person name="Adams M.D."/>
            <person name="Amanatides P.G."/>
            <person name="Baden-Tillson H."/>
            <person name="Barnstead M."/>
            <person name="Chin S.H."/>
            <person name="Dew I."/>
            <person name="Evans C.A."/>
            <person name="Ferriera S."/>
            <person name="Flanigan M."/>
            <person name="Fosler C."/>
            <person name="Glodek A."/>
            <person name="Gu Z."/>
            <person name="Holt R.A."/>
            <person name="Jennings D."/>
            <person name="Kraft C.L."/>
            <person name="Lu F."/>
            <person name="Nguyen T."/>
            <person name="Nusskern D.R."/>
            <person name="Pfannkoch C.M."/>
            <person name="Sitter C."/>
            <person name="Sutton G.G."/>
            <person name="Venter J.C."/>
            <person name="Wang Z."/>
            <person name="Woodage T."/>
            <person name="Zheng X.H."/>
            <person name="Zhong F."/>
        </authorList>
    </citation>
    <scope>NUCLEOTIDE SEQUENCE [LARGE SCALE GENOMIC DNA]</scope>
    <source>
        <strain>BN</strain>
        <strain evidence="2">Sprague-Dawley</strain>
    </source>
</reference>